<proteinExistence type="predicted"/>
<dbReference type="Proteomes" id="UP001196873">
    <property type="component" value="Unassembled WGS sequence"/>
</dbReference>
<comment type="caution">
    <text evidence="2">The sequence shown here is derived from an EMBL/GenBank/DDBJ whole genome shotgun (WGS) entry which is preliminary data.</text>
</comment>
<evidence type="ECO:0000313" key="2">
    <source>
        <dbReference type="EMBL" id="MBW4864567.1"/>
    </source>
</evidence>
<accession>A0AAW4NM55</accession>
<evidence type="ECO:0000256" key="1">
    <source>
        <dbReference type="SAM" id="Phobius"/>
    </source>
</evidence>
<dbReference type="AlphaFoldDB" id="A0AAW4NM55"/>
<reference evidence="2" key="1">
    <citation type="submission" date="2021-07" db="EMBL/GenBank/DDBJ databases">
        <title>Genomic diversity and antimicrobial resistance of Prevotella spp. isolated from chronic lung disease airways.</title>
        <authorList>
            <person name="Webb K.A."/>
            <person name="Olagoke O.S."/>
            <person name="Baird T."/>
            <person name="Neill J."/>
            <person name="Pham A."/>
            <person name="Wells T.J."/>
            <person name="Ramsay K.A."/>
            <person name="Bell S.C."/>
            <person name="Sarovich D.S."/>
            <person name="Price E.P."/>
        </authorList>
    </citation>
    <scope>NUCLEOTIDE SEQUENCE</scope>
    <source>
        <strain evidence="2">SCHI0047.S.3</strain>
    </source>
</reference>
<dbReference type="RefSeq" id="WP_007133844.1">
    <property type="nucleotide sequence ID" value="NZ_CABKPN010000001.1"/>
</dbReference>
<sequence>MATRIKAVKCPQCGSEKHEQLDEKRYRCLNCGTEFFLDDDDINVNVNHHYDFQSSNFLNNDLSTGIKLAIGAVVVPLIVVFVIAIFLTTSSSGSSSDSSSSTTVRDLYTLVSPMNNKGKPCIFYLVERNFNTNYSSTGSKYVNGYYMGFRDAITGKVLKEQLFMSEDDADKQSISPTSDTELSYLKQAKHWYLVVAGRFVYEVNPASLTITDVSQSFFKGKQAMNTGIASIKFIYPADGEGFKVENNIAESYYYFPATNRLYTEEAFNYARQLPPSQLNGEVRDTLYWQLISKSPNNNTDRKGLLRLWNIHAKYHLGDPQDFVFYDWFYGTFSSDRGGRFVSATPMTDWFVGFNGQFIYQDAHYALIYFNPSLASDARSMFRLYDKTGKILWTQVLDRFSEVVGGERVGNVIWIIGKRNRRNTYDDMHAYGFDIATGKWEKGAELSTEYTIE</sequence>
<organism evidence="2 3">
    <name type="scientific">Segatella salivae</name>
    <dbReference type="NCBI Taxonomy" id="228604"/>
    <lineage>
        <taxon>Bacteria</taxon>
        <taxon>Pseudomonadati</taxon>
        <taxon>Bacteroidota</taxon>
        <taxon>Bacteroidia</taxon>
        <taxon>Bacteroidales</taxon>
        <taxon>Prevotellaceae</taxon>
        <taxon>Segatella</taxon>
    </lineage>
</organism>
<evidence type="ECO:0000313" key="3">
    <source>
        <dbReference type="Proteomes" id="UP001196873"/>
    </source>
</evidence>
<protein>
    <submittedName>
        <fullName evidence="2">Uncharacterized protein</fullName>
    </submittedName>
</protein>
<dbReference type="EMBL" id="JAHXRF010000001">
    <property type="protein sequence ID" value="MBW4864567.1"/>
    <property type="molecule type" value="Genomic_DNA"/>
</dbReference>
<gene>
    <name evidence="2" type="ORF">KZY68_00745</name>
</gene>
<keyword evidence="1" id="KW-1133">Transmembrane helix</keyword>
<keyword evidence="1" id="KW-0472">Membrane</keyword>
<feature type="transmembrane region" description="Helical" evidence="1">
    <location>
        <begin position="68"/>
        <end position="87"/>
    </location>
</feature>
<name>A0AAW4NM55_9BACT</name>
<keyword evidence="1" id="KW-0812">Transmembrane</keyword>